<dbReference type="RefSeq" id="WP_145057521.1">
    <property type="nucleotide sequence ID" value="NZ_CP036263.1"/>
</dbReference>
<sequence length="140" mass="15405">MLSSKTQYACLALMQLTREYDSGQPVRACRIAEQHGIPQTFLVQIMHELKRAGLVSSTRGANGGYQLRTAPQELSLAELVELFEPLDTPEACAAAESPLAPVVLELCCELQQTLRERLASTTLADLVERACLPSAPMWYI</sequence>
<dbReference type="PANTHER" id="PTHR33221">
    <property type="entry name" value="WINGED HELIX-TURN-HELIX TRANSCRIPTIONAL REGULATOR, RRF2 FAMILY"/>
    <property type="match status" value="1"/>
</dbReference>
<accession>A0A517MQW2</accession>
<dbReference type="GO" id="GO:0003700">
    <property type="term" value="F:DNA-binding transcription factor activity"/>
    <property type="evidence" value="ECO:0007669"/>
    <property type="project" value="TreeGrafter"/>
</dbReference>
<dbReference type="KEGG" id="amob:HG15A2_05350"/>
<keyword evidence="3" id="KW-1185">Reference proteome</keyword>
<evidence type="ECO:0000313" key="3">
    <source>
        <dbReference type="Proteomes" id="UP000319852"/>
    </source>
</evidence>
<dbReference type="SUPFAM" id="SSF46785">
    <property type="entry name" value="Winged helix' DNA-binding domain"/>
    <property type="match status" value="1"/>
</dbReference>
<organism evidence="2 3">
    <name type="scientific">Adhaeretor mobilis</name>
    <dbReference type="NCBI Taxonomy" id="1930276"/>
    <lineage>
        <taxon>Bacteria</taxon>
        <taxon>Pseudomonadati</taxon>
        <taxon>Planctomycetota</taxon>
        <taxon>Planctomycetia</taxon>
        <taxon>Pirellulales</taxon>
        <taxon>Lacipirellulaceae</taxon>
        <taxon>Adhaeretor</taxon>
    </lineage>
</organism>
<dbReference type="OrthoDB" id="9808360at2"/>
<dbReference type="InterPro" id="IPR000944">
    <property type="entry name" value="Tscrpt_reg_Rrf2"/>
</dbReference>
<dbReference type="PROSITE" id="PS51197">
    <property type="entry name" value="HTH_RRF2_2"/>
    <property type="match status" value="1"/>
</dbReference>
<dbReference type="PANTHER" id="PTHR33221:SF5">
    <property type="entry name" value="HTH-TYPE TRANSCRIPTIONAL REGULATOR ISCR"/>
    <property type="match status" value="1"/>
</dbReference>
<gene>
    <name evidence="2" type="primary">cymR</name>
    <name evidence="2" type="ORF">HG15A2_05350</name>
</gene>
<dbReference type="GO" id="GO:0003677">
    <property type="term" value="F:DNA binding"/>
    <property type="evidence" value="ECO:0007669"/>
    <property type="project" value="UniProtKB-KW"/>
</dbReference>
<dbReference type="Pfam" id="PF02082">
    <property type="entry name" value="Rrf2"/>
    <property type="match status" value="1"/>
</dbReference>
<dbReference type="Proteomes" id="UP000319852">
    <property type="component" value="Chromosome"/>
</dbReference>
<dbReference type="GO" id="GO:0005829">
    <property type="term" value="C:cytosol"/>
    <property type="evidence" value="ECO:0007669"/>
    <property type="project" value="TreeGrafter"/>
</dbReference>
<dbReference type="EMBL" id="CP036263">
    <property type="protein sequence ID" value="QDS97274.1"/>
    <property type="molecule type" value="Genomic_DNA"/>
</dbReference>
<dbReference type="InterPro" id="IPR030489">
    <property type="entry name" value="TR_Rrf2-type_CS"/>
</dbReference>
<reference evidence="2 3" key="1">
    <citation type="submission" date="2019-02" db="EMBL/GenBank/DDBJ databases">
        <title>Deep-cultivation of Planctomycetes and their phenomic and genomic characterization uncovers novel biology.</title>
        <authorList>
            <person name="Wiegand S."/>
            <person name="Jogler M."/>
            <person name="Boedeker C."/>
            <person name="Pinto D."/>
            <person name="Vollmers J."/>
            <person name="Rivas-Marin E."/>
            <person name="Kohn T."/>
            <person name="Peeters S.H."/>
            <person name="Heuer A."/>
            <person name="Rast P."/>
            <person name="Oberbeckmann S."/>
            <person name="Bunk B."/>
            <person name="Jeske O."/>
            <person name="Meyerdierks A."/>
            <person name="Storesund J.E."/>
            <person name="Kallscheuer N."/>
            <person name="Luecker S."/>
            <person name="Lage O.M."/>
            <person name="Pohl T."/>
            <person name="Merkel B.J."/>
            <person name="Hornburger P."/>
            <person name="Mueller R.-W."/>
            <person name="Bruemmer F."/>
            <person name="Labrenz M."/>
            <person name="Spormann A.M."/>
            <person name="Op den Camp H."/>
            <person name="Overmann J."/>
            <person name="Amann R."/>
            <person name="Jetten M.S.M."/>
            <person name="Mascher T."/>
            <person name="Medema M.H."/>
            <person name="Devos D.P."/>
            <person name="Kaster A.-K."/>
            <person name="Ovreas L."/>
            <person name="Rohde M."/>
            <person name="Galperin M.Y."/>
            <person name="Jogler C."/>
        </authorList>
    </citation>
    <scope>NUCLEOTIDE SEQUENCE [LARGE SCALE GENOMIC DNA]</scope>
    <source>
        <strain evidence="2 3">HG15A2</strain>
    </source>
</reference>
<dbReference type="Gene3D" id="1.10.10.10">
    <property type="entry name" value="Winged helix-like DNA-binding domain superfamily/Winged helix DNA-binding domain"/>
    <property type="match status" value="1"/>
</dbReference>
<dbReference type="AlphaFoldDB" id="A0A517MQW2"/>
<dbReference type="NCBIfam" id="TIGR00738">
    <property type="entry name" value="rrf2_super"/>
    <property type="match status" value="1"/>
</dbReference>
<keyword evidence="1" id="KW-0238">DNA-binding</keyword>
<dbReference type="InterPro" id="IPR036388">
    <property type="entry name" value="WH-like_DNA-bd_sf"/>
</dbReference>
<dbReference type="PROSITE" id="PS01332">
    <property type="entry name" value="HTH_RRF2_1"/>
    <property type="match status" value="1"/>
</dbReference>
<name>A0A517MQW2_9BACT</name>
<protein>
    <submittedName>
        <fullName evidence="2">HTH-type transcriptional regulator CymR</fullName>
    </submittedName>
</protein>
<evidence type="ECO:0000313" key="2">
    <source>
        <dbReference type="EMBL" id="QDS97274.1"/>
    </source>
</evidence>
<evidence type="ECO:0000256" key="1">
    <source>
        <dbReference type="ARBA" id="ARBA00023125"/>
    </source>
</evidence>
<proteinExistence type="predicted"/>
<dbReference type="InterPro" id="IPR036390">
    <property type="entry name" value="WH_DNA-bd_sf"/>
</dbReference>